<feature type="region of interest" description="Disordered" evidence="3">
    <location>
        <begin position="88"/>
        <end position="119"/>
    </location>
</feature>
<keyword evidence="7" id="KW-1185">Reference proteome</keyword>
<comment type="similarity">
    <text evidence="2">Belongs to the virb1 family.</text>
</comment>
<sequence>MRAERQPRRRSATCAVILGSAFLAPLPLAAQGVPVFDAAGFLRTGAIIAQRDRDLTLQSARRSREAELAQLREAQLAALEGIGAALQRDPTAHEHTESSALRALEDGTSPGSSAASLYGADDPNPAAARLFGDAKADIEALIIRAAEETHGLPGITAAGLSPLQWRCLLQALVWQESRFQIGARSPVGAYGLTQIMPATAGDLGILPDYYDDPYLQLTGGARYLAQMLAMFDGNLIHALAAYNAGPGNVRSHGGVPPFAETQNYVLSLPAQYNRYLAEIGGPEARGSIDPVLLANAGLSLSAHSAGSYGDYATVSVTTVAARLQEIIRRIPETRDAQEALALNSYARAELARILAIRARIKAARLAPEGAEQLRLAAEQAADRRYMIWEGQNLQ</sequence>
<dbReference type="OrthoDB" id="9815002at2"/>
<evidence type="ECO:0000256" key="1">
    <source>
        <dbReference type="ARBA" id="ARBA00007734"/>
    </source>
</evidence>
<feature type="domain" description="Transglycosylase SLT" evidence="5">
    <location>
        <begin position="166"/>
        <end position="260"/>
    </location>
</feature>
<evidence type="ECO:0000313" key="7">
    <source>
        <dbReference type="Proteomes" id="UP000282125"/>
    </source>
</evidence>
<dbReference type="InterPro" id="IPR008258">
    <property type="entry name" value="Transglycosylase_SLT_dom_1"/>
</dbReference>
<proteinExistence type="inferred from homology"/>
<dbReference type="PANTHER" id="PTHR37423:SF2">
    <property type="entry name" value="MEMBRANE-BOUND LYTIC MUREIN TRANSGLYCOSYLASE C"/>
    <property type="match status" value="1"/>
</dbReference>
<organism evidence="6 7">
    <name type="scientific">Falsigemmobacter faecalis</name>
    <dbReference type="NCBI Taxonomy" id="2488730"/>
    <lineage>
        <taxon>Bacteria</taxon>
        <taxon>Pseudomonadati</taxon>
        <taxon>Pseudomonadota</taxon>
        <taxon>Alphaproteobacteria</taxon>
        <taxon>Rhodobacterales</taxon>
        <taxon>Paracoccaceae</taxon>
        <taxon>Falsigemmobacter</taxon>
    </lineage>
</organism>
<dbReference type="EMBL" id="RRAZ01000033">
    <property type="protein sequence ID" value="RRH71077.1"/>
    <property type="molecule type" value="Genomic_DNA"/>
</dbReference>
<dbReference type="Proteomes" id="UP000282125">
    <property type="component" value="Unassembled WGS sequence"/>
</dbReference>
<evidence type="ECO:0000259" key="5">
    <source>
        <dbReference type="Pfam" id="PF01464"/>
    </source>
</evidence>
<dbReference type="RefSeq" id="WP_124966356.1">
    <property type="nucleotide sequence ID" value="NZ_RRAZ01000033.1"/>
</dbReference>
<name>A0A3P3D9R2_9RHOB</name>
<dbReference type="Gene3D" id="1.10.530.10">
    <property type="match status" value="1"/>
</dbReference>
<dbReference type="CDD" id="cd00254">
    <property type="entry name" value="LT-like"/>
    <property type="match status" value="1"/>
</dbReference>
<feature type="chain" id="PRO_5018316334" evidence="4">
    <location>
        <begin position="30"/>
        <end position="394"/>
    </location>
</feature>
<keyword evidence="4" id="KW-0732">Signal</keyword>
<evidence type="ECO:0000256" key="4">
    <source>
        <dbReference type="SAM" id="SignalP"/>
    </source>
</evidence>
<evidence type="ECO:0000313" key="6">
    <source>
        <dbReference type="EMBL" id="RRH71077.1"/>
    </source>
</evidence>
<dbReference type="SUPFAM" id="SSF53955">
    <property type="entry name" value="Lysozyme-like"/>
    <property type="match status" value="1"/>
</dbReference>
<gene>
    <name evidence="6" type="ORF">EG244_16905</name>
</gene>
<evidence type="ECO:0000256" key="3">
    <source>
        <dbReference type="SAM" id="MobiDB-lite"/>
    </source>
</evidence>
<dbReference type="Pfam" id="PF01464">
    <property type="entry name" value="SLT"/>
    <property type="match status" value="1"/>
</dbReference>
<dbReference type="PANTHER" id="PTHR37423">
    <property type="entry name" value="SOLUBLE LYTIC MUREIN TRANSGLYCOSYLASE-RELATED"/>
    <property type="match status" value="1"/>
</dbReference>
<evidence type="ECO:0000256" key="2">
    <source>
        <dbReference type="ARBA" id="ARBA00009387"/>
    </source>
</evidence>
<protein>
    <submittedName>
        <fullName evidence="6">Lytic transglycosylase domain-containing protein</fullName>
    </submittedName>
</protein>
<dbReference type="AlphaFoldDB" id="A0A3P3D9R2"/>
<feature type="signal peptide" evidence="4">
    <location>
        <begin position="1"/>
        <end position="29"/>
    </location>
</feature>
<reference evidence="6 7" key="1">
    <citation type="submission" date="2018-11" db="EMBL/GenBank/DDBJ databases">
        <title>Gemmobacter sp. nov., YIM 102744-1 draft genome.</title>
        <authorList>
            <person name="Li G."/>
            <person name="Jiang Y."/>
        </authorList>
    </citation>
    <scope>NUCLEOTIDE SEQUENCE [LARGE SCALE GENOMIC DNA]</scope>
    <source>
        <strain evidence="6 7">YIM 102744-1</strain>
    </source>
</reference>
<comment type="caution">
    <text evidence="6">The sequence shown here is derived from an EMBL/GenBank/DDBJ whole genome shotgun (WGS) entry which is preliminary data.</text>
</comment>
<accession>A0A3P3D9R2</accession>
<dbReference type="InterPro" id="IPR023346">
    <property type="entry name" value="Lysozyme-like_dom_sf"/>
</dbReference>
<comment type="similarity">
    <text evidence="1">Belongs to the transglycosylase Slt family.</text>
</comment>